<dbReference type="Proteomes" id="UP000289886">
    <property type="component" value="Unassembled WGS sequence"/>
</dbReference>
<dbReference type="PANTHER" id="PTHR15284:SF6">
    <property type="entry name" value="HYPOTHETICAL LOC799271-RELATED"/>
    <property type="match status" value="1"/>
</dbReference>
<evidence type="ECO:0000259" key="7">
    <source>
        <dbReference type="PROSITE" id="PS50217"/>
    </source>
</evidence>
<keyword evidence="2" id="KW-0805">Transcription regulation</keyword>
<feature type="region of interest" description="Disordered" evidence="6">
    <location>
        <begin position="1"/>
        <end position="32"/>
    </location>
</feature>
<feature type="region of interest" description="Disordered" evidence="6">
    <location>
        <begin position="330"/>
        <end position="350"/>
    </location>
</feature>
<proteinExistence type="inferred from homology"/>
<comment type="caution">
    <text evidence="8">The sequence shown here is derived from an EMBL/GenBank/DDBJ whole genome shotgun (WGS) entry which is preliminary data.</text>
</comment>
<dbReference type="PANTHER" id="PTHR15284">
    <property type="entry name" value="NUCLEAR FACTOR INTERLEUKIN-3-REGULATED PROTEIN"/>
    <property type="match status" value="1"/>
</dbReference>
<evidence type="ECO:0000256" key="4">
    <source>
        <dbReference type="ARBA" id="ARBA00023163"/>
    </source>
</evidence>
<gene>
    <name evidence="8" type="ORF">EOD39_19949</name>
</gene>
<dbReference type="GO" id="GO:0007623">
    <property type="term" value="P:circadian rhythm"/>
    <property type="evidence" value="ECO:0007669"/>
    <property type="project" value="TreeGrafter"/>
</dbReference>
<keyword evidence="3" id="KW-0238">DNA-binding</keyword>
<dbReference type="SUPFAM" id="SSF57959">
    <property type="entry name" value="Leucine zipper domain"/>
    <property type="match status" value="1"/>
</dbReference>
<evidence type="ECO:0000256" key="5">
    <source>
        <dbReference type="ARBA" id="ARBA00023242"/>
    </source>
</evidence>
<feature type="compositionally biased region" description="Low complexity" evidence="6">
    <location>
        <begin position="216"/>
        <end position="228"/>
    </location>
</feature>
<protein>
    <submittedName>
        <fullName evidence="8">Nuclear factor interleukin-3-regulated protein</fullName>
    </submittedName>
</protein>
<feature type="compositionally biased region" description="Basic and acidic residues" evidence="6">
    <location>
        <begin position="330"/>
        <end position="340"/>
    </location>
</feature>
<name>A0A444UWU0_ACIRT</name>
<evidence type="ECO:0000313" key="9">
    <source>
        <dbReference type="Proteomes" id="UP000289886"/>
    </source>
</evidence>
<evidence type="ECO:0000313" key="8">
    <source>
        <dbReference type="EMBL" id="RXM92612.1"/>
    </source>
</evidence>
<dbReference type="InterPro" id="IPR047229">
    <property type="entry name" value="NFIL3-like"/>
</dbReference>
<dbReference type="PROSITE" id="PS00036">
    <property type="entry name" value="BZIP_BASIC"/>
    <property type="match status" value="1"/>
</dbReference>
<evidence type="ECO:0000256" key="6">
    <source>
        <dbReference type="SAM" id="MobiDB-lite"/>
    </source>
</evidence>
<reference evidence="8 9" key="1">
    <citation type="submission" date="2019-01" db="EMBL/GenBank/DDBJ databases">
        <title>Draft Genome and Complete Hox-Cluster Characterization of the Sterlet Sturgeon (Acipenser ruthenus).</title>
        <authorList>
            <person name="Wei Q."/>
        </authorList>
    </citation>
    <scope>NUCLEOTIDE SEQUENCE [LARGE SCALE GENOMIC DNA]</scope>
    <source>
        <strain evidence="8">WHYD16114868_AA</strain>
        <tissue evidence="8">Blood</tissue>
    </source>
</reference>
<feature type="region of interest" description="Disordered" evidence="6">
    <location>
        <begin position="68"/>
        <end position="106"/>
    </location>
</feature>
<dbReference type="CDD" id="cd14694">
    <property type="entry name" value="bZIP_NFIL3"/>
    <property type="match status" value="1"/>
</dbReference>
<keyword evidence="4" id="KW-0804">Transcription</keyword>
<dbReference type="FunFam" id="1.20.5.170:FF:000025">
    <property type="entry name" value="nuclear factor interleukin-3-regulated protein-like"/>
    <property type="match status" value="1"/>
</dbReference>
<dbReference type="Gene3D" id="1.20.5.170">
    <property type="match status" value="1"/>
</dbReference>
<dbReference type="EMBL" id="SCEB01005987">
    <property type="protein sequence ID" value="RXM92612.1"/>
    <property type="molecule type" value="Genomic_DNA"/>
</dbReference>
<evidence type="ECO:0000256" key="1">
    <source>
        <dbReference type="ARBA" id="ARBA00006079"/>
    </source>
</evidence>
<dbReference type="PROSITE" id="PS50217">
    <property type="entry name" value="BZIP"/>
    <property type="match status" value="1"/>
</dbReference>
<evidence type="ECO:0000256" key="3">
    <source>
        <dbReference type="ARBA" id="ARBA00023125"/>
    </source>
</evidence>
<dbReference type="SMART" id="SM00338">
    <property type="entry name" value="BRLZ"/>
    <property type="match status" value="1"/>
</dbReference>
<dbReference type="InterPro" id="IPR047106">
    <property type="entry name" value="NFIL3-like_bZIP"/>
</dbReference>
<evidence type="ECO:0000256" key="2">
    <source>
        <dbReference type="ARBA" id="ARBA00023015"/>
    </source>
</evidence>
<feature type="domain" description="BZIP" evidence="7">
    <location>
        <begin position="87"/>
        <end position="137"/>
    </location>
</feature>
<feature type="region of interest" description="Disordered" evidence="6">
    <location>
        <begin position="363"/>
        <end position="399"/>
    </location>
</feature>
<dbReference type="GO" id="GO:0005634">
    <property type="term" value="C:nucleus"/>
    <property type="evidence" value="ECO:0007669"/>
    <property type="project" value="TreeGrafter"/>
</dbReference>
<dbReference type="InterPro" id="IPR004827">
    <property type="entry name" value="bZIP"/>
</dbReference>
<comment type="similarity">
    <text evidence="1">Belongs to the bZIP family. NFIL3 subfamily.</text>
</comment>
<dbReference type="InterPro" id="IPR046347">
    <property type="entry name" value="bZIP_sf"/>
</dbReference>
<dbReference type="Pfam" id="PF07716">
    <property type="entry name" value="bZIP_2"/>
    <property type="match status" value="1"/>
</dbReference>
<organism evidence="8 9">
    <name type="scientific">Acipenser ruthenus</name>
    <name type="common">Sterlet sturgeon</name>
    <dbReference type="NCBI Taxonomy" id="7906"/>
    <lineage>
        <taxon>Eukaryota</taxon>
        <taxon>Metazoa</taxon>
        <taxon>Chordata</taxon>
        <taxon>Craniata</taxon>
        <taxon>Vertebrata</taxon>
        <taxon>Euteleostomi</taxon>
        <taxon>Actinopterygii</taxon>
        <taxon>Chondrostei</taxon>
        <taxon>Acipenseriformes</taxon>
        <taxon>Acipenseridae</taxon>
        <taxon>Acipenser</taxon>
    </lineage>
</organism>
<accession>A0A444UWU0</accession>
<feature type="region of interest" description="Disordered" evidence="6">
    <location>
        <begin position="158"/>
        <end position="228"/>
    </location>
</feature>
<feature type="compositionally biased region" description="Basic and acidic residues" evidence="6">
    <location>
        <begin position="79"/>
        <end position="103"/>
    </location>
</feature>
<dbReference type="GO" id="GO:0003700">
    <property type="term" value="F:DNA-binding transcription factor activity"/>
    <property type="evidence" value="ECO:0007669"/>
    <property type="project" value="InterPro"/>
</dbReference>
<keyword evidence="9" id="KW-1185">Reference proteome</keyword>
<dbReference type="AlphaFoldDB" id="A0A444UWU0"/>
<sequence>MNRTENFPDMQAGHHHSSQTSAEFLEDLGPPSPNLEVQTGALSFTDEAVSILSTNSLLARSLFGHTAPKRKDPLRRKREFTPNEKKDEGYWDKRRKNNEAAKRSREKRRVNDMVLENRILALLEENARLKAELLAIKFRFGLIKDPAETAVLPAQPLRYHPEAAGPPSQPPHPSQPGFFPRANGPCVAAESRSHPYLQGSGHRSVNRETPCFSEDSGFSTPGSSSVGSPVFFDERLGEQETQMRAEEHSFQGHPCPGSSDTEAEPVAAAATGRHYPGQVPRSGRLDLGEGLKCLPHKLRFKSASGLELESAPLEAIQNRSSLVHTSVLREPMREQSREQPRPFPQPHSQSEWVVPPIWRNQAVAGEDPKQGLPCRVPEDPQYCGQQGAYPNASPDDPLYRAENTALKSQLTSLSEEVAQLKRLFSQQLFTKTN</sequence>
<dbReference type="GO" id="GO:0003677">
    <property type="term" value="F:DNA binding"/>
    <property type="evidence" value="ECO:0007669"/>
    <property type="project" value="UniProtKB-KW"/>
</dbReference>
<keyword evidence="5" id="KW-0539">Nucleus</keyword>